<sequence length="824" mass="84978">MADTHCPYCALQCGMSLAPGTQPGAGGAPATASTVPDGGSRPALPLTVTPREFPTNRGGLCQKGWTSASVLTASDRITTPLVRRSLLDGGAGEAAGVVGTEGSGSGPGGEEPVRRDADALVPVSWETALDLVAGKLAALRAEHGPESVAVFGGGGLTNEKAYALGKFTRTVLQSPNIDYNGRFCMSSAAAAGNRALGADRGLPFPLADVGGADVVVLLGSNLAETMPPAVQHLAGAREAGRRGAGGLVVVDPRVSATAKLTDDGAGIHLQPVPGTDLVVLLALLHVILAEGLTDREYLAARVIGFDDVARSVAAWWPERAETVCGVPAQELRHVARLLAVAAPAHGGRGAYVLTGRGVEQSAQGTATVTAAINLALALGLVGREGAGYGAVTGQGNGQGGREHGQKSDQLPGYRKIDDPATREYVAGVWGVTPESLPGPGKPAVQLLRSLGARPATADGEAGTGVRPRALLVHGSNLIVSAPNADSVAERLRSLDLLVVCDFVPSETARLADVVLPVTQWAEEEGTMTSLEGRIIRRRRATDPPGEARSELWIFAELARRLGTPGETGPGSVRFSTDAAEVFDELALASRGGVADYSGLSHARLDADEEADGPGYFWPVPATSTTAGTASGTRSGTRSGTASGTTQEHPGTPRMFLDGFPTADGRARMVPVDHNGPSDDVRPGAPLYLVTGRVLQHYQSGAQTHRVAELERLVPEPYVEIHPVLGFRIGVPDGARARLATARGAIEATARWTDAVRPDTVFMPFHWSGTGSVNRVTTDATDPISGMPEFKVCAVEVGPVPDGVPPAAPSGTAVTESSTCLLYTS</sequence>
<keyword evidence="2" id="KW-0408">Iron</keyword>
<comment type="caution">
    <text evidence="7">The sequence shown here is derived from an EMBL/GenBank/DDBJ whole genome shotgun (WGS) entry which is preliminary data.</text>
</comment>
<evidence type="ECO:0000256" key="4">
    <source>
        <dbReference type="SAM" id="MobiDB-lite"/>
    </source>
</evidence>
<dbReference type="InterPro" id="IPR050123">
    <property type="entry name" value="Prok_molybdopt-oxidoreductase"/>
</dbReference>
<dbReference type="Proteomes" id="UP000675409">
    <property type="component" value="Unassembled WGS sequence"/>
</dbReference>
<feature type="region of interest" description="Disordered" evidence="4">
    <location>
        <begin position="21"/>
        <end position="42"/>
    </location>
</feature>
<dbReference type="SUPFAM" id="SSF53706">
    <property type="entry name" value="Formate dehydrogenase/DMSO reductase, domains 1-3"/>
    <property type="match status" value="1"/>
</dbReference>
<gene>
    <name evidence="7" type="ORF">HGK34_16935</name>
</gene>
<feature type="region of interest" description="Disordered" evidence="4">
    <location>
        <begin position="93"/>
        <end position="114"/>
    </location>
</feature>
<feature type="compositionally biased region" description="Low complexity" evidence="4">
    <location>
        <begin position="621"/>
        <end position="645"/>
    </location>
</feature>
<dbReference type="RefSeq" id="WP_201849519.1">
    <property type="nucleotide sequence ID" value="NZ_JABBYC010000039.1"/>
</dbReference>
<dbReference type="InterPro" id="IPR009010">
    <property type="entry name" value="Asp_de-COase-like_dom_sf"/>
</dbReference>
<protein>
    <submittedName>
        <fullName evidence="7">Molybdopterin oxidoreductase family protein</fullName>
    </submittedName>
</protein>
<evidence type="ECO:0000259" key="5">
    <source>
        <dbReference type="Pfam" id="PF00384"/>
    </source>
</evidence>
<feature type="region of interest" description="Disordered" evidence="4">
    <location>
        <begin position="392"/>
        <end position="416"/>
    </location>
</feature>
<feature type="region of interest" description="Disordered" evidence="4">
    <location>
        <begin position="613"/>
        <end position="654"/>
    </location>
</feature>
<proteinExistence type="predicted"/>
<evidence type="ECO:0000259" key="6">
    <source>
        <dbReference type="Pfam" id="PF01568"/>
    </source>
</evidence>
<evidence type="ECO:0000256" key="1">
    <source>
        <dbReference type="ARBA" id="ARBA00022723"/>
    </source>
</evidence>
<name>A0ABS1LNU8_9MICO</name>
<dbReference type="SUPFAM" id="SSF50692">
    <property type="entry name" value="ADC-like"/>
    <property type="match status" value="1"/>
</dbReference>
<dbReference type="Gene3D" id="2.20.25.90">
    <property type="entry name" value="ADC-like domains"/>
    <property type="match status" value="1"/>
</dbReference>
<dbReference type="Pfam" id="PF00384">
    <property type="entry name" value="Molybdopterin"/>
    <property type="match status" value="1"/>
</dbReference>
<accession>A0ABS1LNU8</accession>
<dbReference type="InterPro" id="IPR006656">
    <property type="entry name" value="Mopterin_OxRdtase"/>
</dbReference>
<dbReference type="InterPro" id="IPR006657">
    <property type="entry name" value="MoPterin_dinucl-bd_dom"/>
</dbReference>
<feature type="non-terminal residue" evidence="7">
    <location>
        <position position="824"/>
    </location>
</feature>
<evidence type="ECO:0000256" key="2">
    <source>
        <dbReference type="ARBA" id="ARBA00023004"/>
    </source>
</evidence>
<dbReference type="EMBL" id="JABBYC010000039">
    <property type="protein sequence ID" value="MBL0887946.1"/>
    <property type="molecule type" value="Genomic_DNA"/>
</dbReference>
<keyword evidence="3" id="KW-0411">Iron-sulfur</keyword>
<keyword evidence="8" id="KW-1185">Reference proteome</keyword>
<keyword evidence="1" id="KW-0479">Metal-binding</keyword>
<dbReference type="PANTHER" id="PTHR43105:SF10">
    <property type="entry name" value="NADH-QUINONE OXIDOREDUCTASE SUBUNIT G"/>
    <property type="match status" value="1"/>
</dbReference>
<organism evidence="7 8">
    <name type="scientific">Myceligenerans indicum</name>
    <dbReference type="NCBI Taxonomy" id="2593663"/>
    <lineage>
        <taxon>Bacteria</taxon>
        <taxon>Bacillati</taxon>
        <taxon>Actinomycetota</taxon>
        <taxon>Actinomycetes</taxon>
        <taxon>Micrococcales</taxon>
        <taxon>Promicromonosporaceae</taxon>
        <taxon>Myceligenerans</taxon>
    </lineage>
</organism>
<reference evidence="7 8" key="1">
    <citation type="journal article" date="2021" name="Arch. Microbiol.">
        <title>Myceligenerans indicum sp. nov., an actinobacterium isolated from mangrove sediment of Sundarbans, India.</title>
        <authorList>
            <person name="Asha K."/>
            <person name="Bhadury P."/>
        </authorList>
    </citation>
    <scope>NUCLEOTIDE SEQUENCE [LARGE SCALE GENOMIC DNA]</scope>
    <source>
        <strain evidence="7 8">I2</strain>
    </source>
</reference>
<evidence type="ECO:0000313" key="7">
    <source>
        <dbReference type="EMBL" id="MBL0887946.1"/>
    </source>
</evidence>
<dbReference type="Gene3D" id="2.40.40.20">
    <property type="match status" value="1"/>
</dbReference>
<dbReference type="Gene3D" id="3.40.228.10">
    <property type="entry name" value="Dimethylsulfoxide Reductase, domain 2"/>
    <property type="match status" value="1"/>
</dbReference>
<dbReference type="Gene3D" id="3.40.50.740">
    <property type="match status" value="1"/>
</dbReference>
<evidence type="ECO:0000313" key="8">
    <source>
        <dbReference type="Proteomes" id="UP000675409"/>
    </source>
</evidence>
<feature type="compositionally biased region" description="Low complexity" evidence="4">
    <location>
        <begin position="21"/>
        <end position="36"/>
    </location>
</feature>
<dbReference type="CDD" id="cd00508">
    <property type="entry name" value="MopB_CT_Fdh-Nap-like"/>
    <property type="match status" value="1"/>
</dbReference>
<dbReference type="Pfam" id="PF01568">
    <property type="entry name" value="Molydop_binding"/>
    <property type="match status" value="1"/>
</dbReference>
<feature type="domain" description="Molybdopterin oxidoreductase" evidence="5">
    <location>
        <begin position="76"/>
        <end position="559"/>
    </location>
</feature>
<feature type="domain" description="Molybdopterin dinucleotide-binding" evidence="6">
    <location>
        <begin position="686"/>
        <end position="793"/>
    </location>
</feature>
<dbReference type="PANTHER" id="PTHR43105">
    <property type="entry name" value="RESPIRATORY NITRATE REDUCTASE"/>
    <property type="match status" value="1"/>
</dbReference>
<feature type="compositionally biased region" description="Gly residues" evidence="4">
    <location>
        <begin position="93"/>
        <end position="109"/>
    </location>
</feature>
<evidence type="ECO:0000256" key="3">
    <source>
        <dbReference type="ARBA" id="ARBA00023014"/>
    </source>
</evidence>